<protein>
    <submittedName>
        <fullName evidence="1">Uncharacterized protein</fullName>
    </submittedName>
</protein>
<dbReference type="AlphaFoldDB" id="A0A3B0ZUH6"/>
<organism evidence="1">
    <name type="scientific">hydrothermal vent metagenome</name>
    <dbReference type="NCBI Taxonomy" id="652676"/>
    <lineage>
        <taxon>unclassified sequences</taxon>
        <taxon>metagenomes</taxon>
        <taxon>ecological metagenomes</taxon>
    </lineage>
</organism>
<name>A0A3B0ZUH6_9ZZZZ</name>
<sequence>MFTTAQLSIAGSNNPLLSEPDILKALMKNNDVLLKNVTHCNGVGISENDKTIGDYISGFWAFHTNKNGNNWLDIKVSKISDILFLAKVMIYRKSKQDNWGWGYLLNWIKIKM</sequence>
<dbReference type="EMBL" id="UOFT01000055">
    <property type="protein sequence ID" value="VAW97138.1"/>
    <property type="molecule type" value="Genomic_DNA"/>
</dbReference>
<evidence type="ECO:0000313" key="1">
    <source>
        <dbReference type="EMBL" id="VAW97138.1"/>
    </source>
</evidence>
<accession>A0A3B0ZUH6</accession>
<proteinExistence type="predicted"/>
<gene>
    <name evidence="1" type="ORF">MNBD_GAMMA23-1280</name>
</gene>
<reference evidence="1" key="1">
    <citation type="submission" date="2018-06" db="EMBL/GenBank/DDBJ databases">
        <authorList>
            <person name="Zhirakovskaya E."/>
        </authorList>
    </citation>
    <scope>NUCLEOTIDE SEQUENCE</scope>
</reference>